<feature type="region of interest" description="Disordered" evidence="6">
    <location>
        <begin position="75"/>
        <end position="108"/>
    </location>
</feature>
<dbReference type="FunCoup" id="A0A1Z5TQQ2">
    <property type="interactions" value="532"/>
</dbReference>
<dbReference type="VEuPathDB" id="FungiDB:BTJ68_01535"/>
<evidence type="ECO:0000259" key="7">
    <source>
        <dbReference type="Pfam" id="PF06747"/>
    </source>
</evidence>
<feature type="region of interest" description="Disordered" evidence="6">
    <location>
        <begin position="1"/>
        <end position="29"/>
    </location>
</feature>
<evidence type="ECO:0000256" key="5">
    <source>
        <dbReference type="ARBA" id="ARBA00038223"/>
    </source>
</evidence>
<evidence type="ECO:0000256" key="2">
    <source>
        <dbReference type="ARBA" id="ARBA00022490"/>
    </source>
</evidence>
<dbReference type="GO" id="GO:0005758">
    <property type="term" value="C:mitochondrial intermembrane space"/>
    <property type="evidence" value="ECO:0007669"/>
    <property type="project" value="TreeGrafter"/>
</dbReference>
<evidence type="ECO:0000256" key="4">
    <source>
        <dbReference type="ARBA" id="ARBA00037279"/>
    </source>
</evidence>
<name>A0A1Z5TQQ2_HORWE</name>
<feature type="compositionally biased region" description="Polar residues" evidence="6">
    <location>
        <begin position="89"/>
        <end position="108"/>
    </location>
</feature>
<dbReference type="GO" id="GO:0033617">
    <property type="term" value="P:mitochondrial respiratory chain complex IV assembly"/>
    <property type="evidence" value="ECO:0007669"/>
    <property type="project" value="TreeGrafter"/>
</dbReference>
<dbReference type="InParanoid" id="A0A1Z5TQQ2"/>
<evidence type="ECO:0000313" key="8">
    <source>
        <dbReference type="EMBL" id="OTA38251.1"/>
    </source>
</evidence>
<dbReference type="AlphaFoldDB" id="A0A1Z5TQQ2"/>
<protein>
    <submittedName>
        <fullName evidence="8">Cytochrome c oxidase assembly protein COX19</fullName>
    </submittedName>
</protein>
<dbReference type="Proteomes" id="UP000194280">
    <property type="component" value="Unassembled WGS sequence"/>
</dbReference>
<evidence type="ECO:0000313" key="9">
    <source>
        <dbReference type="Proteomes" id="UP000194280"/>
    </source>
</evidence>
<reference evidence="8 9" key="1">
    <citation type="submission" date="2017-01" db="EMBL/GenBank/DDBJ databases">
        <title>The recent genome duplication of the halophilic yeast Hortaea werneckii: insights from long-read sequencing.</title>
        <authorList>
            <person name="Sinha S."/>
            <person name="Flibotte S."/>
            <person name="Neira M."/>
            <person name="Lenassi M."/>
            <person name="Gostincar C."/>
            <person name="Stajich J.E."/>
            <person name="Nislow C.E."/>
        </authorList>
    </citation>
    <scope>NUCLEOTIDE SEQUENCE [LARGE SCALE GENOMIC DNA]</scope>
    <source>
        <strain evidence="8 9">EXF-2000</strain>
    </source>
</reference>
<comment type="caution">
    <text evidence="8">The sequence shown here is derived from an EMBL/GenBank/DDBJ whole genome shotgun (WGS) entry which is preliminary data.</text>
</comment>
<dbReference type="PANTHER" id="PTHR21107">
    <property type="entry name" value="CYTOCHROME C OXIDASE ASSEMBLY PROTEIN COX19"/>
    <property type="match status" value="1"/>
</dbReference>
<sequence>MSTMGSPGGRQVVSKPSPPERGSFPLDHDAECQPIMKQYLRCLRSHRGVNDDECRTLSQSYLKCRMDRNLMAPDSMRNLGFQEKDPQATPASSTSTKEQARGDQSTNR</sequence>
<feature type="domain" description="CHCH" evidence="7">
    <location>
        <begin position="32"/>
        <end position="66"/>
    </location>
</feature>
<organism evidence="8 9">
    <name type="scientific">Hortaea werneckii EXF-2000</name>
    <dbReference type="NCBI Taxonomy" id="1157616"/>
    <lineage>
        <taxon>Eukaryota</taxon>
        <taxon>Fungi</taxon>
        <taxon>Dikarya</taxon>
        <taxon>Ascomycota</taxon>
        <taxon>Pezizomycotina</taxon>
        <taxon>Dothideomycetes</taxon>
        <taxon>Dothideomycetidae</taxon>
        <taxon>Mycosphaerellales</taxon>
        <taxon>Teratosphaeriaceae</taxon>
        <taxon>Hortaea</taxon>
    </lineage>
</organism>
<proteinExistence type="inferred from homology"/>
<dbReference type="OrthoDB" id="268594at2759"/>
<dbReference type="InterPro" id="IPR051383">
    <property type="entry name" value="COX19"/>
</dbReference>
<dbReference type="InterPro" id="IPR010625">
    <property type="entry name" value="CHCH"/>
</dbReference>
<accession>A0A1Z5TQQ2</accession>
<dbReference type="PANTHER" id="PTHR21107:SF2">
    <property type="entry name" value="CYTOCHROME C OXIDASE ASSEMBLY PROTEIN COX19"/>
    <property type="match status" value="1"/>
</dbReference>
<comment type="subcellular location">
    <subcellularLocation>
        <location evidence="1">Cytoplasm</location>
    </subcellularLocation>
</comment>
<gene>
    <name evidence="8" type="ORF">BTJ68_01535</name>
</gene>
<dbReference type="STRING" id="1157616.A0A1Z5TQQ2"/>
<dbReference type="PROSITE" id="PS51808">
    <property type="entry name" value="CHCH"/>
    <property type="match status" value="1"/>
</dbReference>
<keyword evidence="9" id="KW-1185">Reference proteome</keyword>
<evidence type="ECO:0000256" key="1">
    <source>
        <dbReference type="ARBA" id="ARBA00004496"/>
    </source>
</evidence>
<comment type="similarity">
    <text evidence="5">Belongs to the COX19 family.</text>
</comment>
<comment type="function">
    <text evidence="4">Required for the assembly of mitochondrial cytochrome c oxidase.</text>
</comment>
<keyword evidence="2" id="KW-0963">Cytoplasm</keyword>
<keyword evidence="3" id="KW-1015">Disulfide bond</keyword>
<dbReference type="Pfam" id="PF06747">
    <property type="entry name" value="CHCH"/>
    <property type="match status" value="1"/>
</dbReference>
<evidence type="ECO:0000256" key="6">
    <source>
        <dbReference type="SAM" id="MobiDB-lite"/>
    </source>
</evidence>
<evidence type="ECO:0000256" key="3">
    <source>
        <dbReference type="ARBA" id="ARBA00023157"/>
    </source>
</evidence>
<dbReference type="EMBL" id="MUNK01000012">
    <property type="protein sequence ID" value="OTA38251.1"/>
    <property type="molecule type" value="Genomic_DNA"/>
</dbReference>